<name>A0A939F0E0_9BACT</name>
<gene>
    <name evidence="1" type="ORF">J0X19_14425</name>
</gene>
<dbReference type="EMBL" id="JAFLQZ010000009">
    <property type="protein sequence ID" value="MBO0359153.1"/>
    <property type="molecule type" value="Genomic_DNA"/>
</dbReference>
<proteinExistence type="predicted"/>
<organism evidence="1 2">
    <name type="scientific">Hymenobacter telluris</name>
    <dbReference type="NCBI Taxonomy" id="2816474"/>
    <lineage>
        <taxon>Bacteria</taxon>
        <taxon>Pseudomonadati</taxon>
        <taxon>Bacteroidota</taxon>
        <taxon>Cytophagia</taxon>
        <taxon>Cytophagales</taxon>
        <taxon>Hymenobacteraceae</taxon>
        <taxon>Hymenobacter</taxon>
    </lineage>
</organism>
<evidence type="ECO:0000313" key="1">
    <source>
        <dbReference type="EMBL" id="MBO0359153.1"/>
    </source>
</evidence>
<comment type="caution">
    <text evidence="1">The sequence shown here is derived from an EMBL/GenBank/DDBJ whole genome shotgun (WGS) entry which is preliminary data.</text>
</comment>
<protein>
    <submittedName>
        <fullName evidence="1">TIGR02594 family protein</fullName>
    </submittedName>
</protein>
<dbReference type="RefSeq" id="WP_206985080.1">
    <property type="nucleotide sequence ID" value="NZ_JAFLQZ010000009.1"/>
</dbReference>
<sequence length="184" mass="20020">MAALPKQYQWLANEAGPRMIKEALAELGTVEKAGAANNPVILNWAKETGEKNVAQMYVADSIPWCGLFMAVVAKRADKKLVKDPLWALNWGTFGVFTKTAMLGDVLVFVRRTADGSRAGHVGLYVGEDDTAYHVLGGNQGDCVCVARMAKNRLYAARRPDYNLQPDNVRVVKLAATGSLSHNEA</sequence>
<dbReference type="NCBIfam" id="TIGR02594">
    <property type="entry name" value="TIGR02594 family protein"/>
    <property type="match status" value="1"/>
</dbReference>
<keyword evidence="2" id="KW-1185">Reference proteome</keyword>
<dbReference type="InterPro" id="IPR013423">
    <property type="entry name" value="CHP02594"/>
</dbReference>
<dbReference type="Proteomes" id="UP000664144">
    <property type="component" value="Unassembled WGS sequence"/>
</dbReference>
<accession>A0A939F0E0</accession>
<reference evidence="1" key="1">
    <citation type="submission" date="2021-03" db="EMBL/GenBank/DDBJ databases">
        <authorList>
            <person name="Kim M.K."/>
        </authorList>
    </citation>
    <scope>NUCLEOTIDE SEQUENCE</scope>
    <source>
        <strain evidence="1">BT186</strain>
    </source>
</reference>
<dbReference type="AlphaFoldDB" id="A0A939F0E0"/>
<evidence type="ECO:0000313" key="2">
    <source>
        <dbReference type="Proteomes" id="UP000664144"/>
    </source>
</evidence>